<accession>A0A967AGA2</accession>
<name>A0A967AGA2_9FLAO</name>
<organism evidence="2 3">
    <name type="scientific">Psychroflexus maritimus</name>
    <dbReference type="NCBI Taxonomy" id="2714865"/>
    <lineage>
        <taxon>Bacteria</taxon>
        <taxon>Pseudomonadati</taxon>
        <taxon>Bacteroidota</taxon>
        <taxon>Flavobacteriia</taxon>
        <taxon>Flavobacteriales</taxon>
        <taxon>Flavobacteriaceae</taxon>
        <taxon>Psychroflexus</taxon>
    </lineage>
</organism>
<dbReference type="RefSeq" id="WP_166399161.1">
    <property type="nucleotide sequence ID" value="NZ_JAANAS010000002.1"/>
</dbReference>
<gene>
    <name evidence="2" type="ORF">G7034_01330</name>
</gene>
<feature type="transmembrane region" description="Helical" evidence="1">
    <location>
        <begin position="38"/>
        <end position="56"/>
    </location>
</feature>
<keyword evidence="1" id="KW-0472">Membrane</keyword>
<feature type="transmembrane region" description="Helical" evidence="1">
    <location>
        <begin position="76"/>
        <end position="97"/>
    </location>
</feature>
<reference evidence="2" key="1">
    <citation type="submission" date="2020-03" db="EMBL/GenBank/DDBJ databases">
        <title>Psychroflexus Maritimus sp. nov., isolate from marine sediment.</title>
        <authorList>
            <person name="Zhong Y.-L."/>
        </authorList>
    </citation>
    <scope>NUCLEOTIDE SEQUENCE</scope>
    <source>
        <strain evidence="2">C1</strain>
    </source>
</reference>
<keyword evidence="1" id="KW-0812">Transmembrane</keyword>
<dbReference type="AlphaFoldDB" id="A0A967AGA2"/>
<keyword evidence="1" id="KW-1133">Transmembrane helix</keyword>
<evidence type="ECO:0000313" key="3">
    <source>
        <dbReference type="Proteomes" id="UP000643701"/>
    </source>
</evidence>
<comment type="caution">
    <text evidence="2">The sequence shown here is derived from an EMBL/GenBank/DDBJ whole genome shotgun (WGS) entry which is preliminary data.</text>
</comment>
<feature type="transmembrane region" description="Helical" evidence="1">
    <location>
        <begin position="125"/>
        <end position="145"/>
    </location>
</feature>
<dbReference type="EMBL" id="JAANAS010000002">
    <property type="protein sequence ID" value="NGZ88890.1"/>
    <property type="molecule type" value="Genomic_DNA"/>
</dbReference>
<dbReference type="Proteomes" id="UP000643701">
    <property type="component" value="Unassembled WGS sequence"/>
</dbReference>
<protein>
    <submittedName>
        <fullName evidence="2">Uncharacterized protein</fullName>
    </submittedName>
</protein>
<evidence type="ECO:0000256" key="1">
    <source>
        <dbReference type="SAM" id="Phobius"/>
    </source>
</evidence>
<sequence length="202" mass="24359">MAEGLDLLKQEWKKQNKNLPKYSQNELYSMLQKKSTSIVKWIFIISILEFLFWIGIEVLTYLYDFNEIIDQVNLTYFYRITLIINYVVIITFIALFFSRYKNINVADNSKKLMKSIIKTRNTVKAYVWFNVVIFIFSFIVSNYFTLQHMEIDMEGFIWGYILAVFVIMLVFVGLLLLFYRIIYGTLIRRLYKNYEQLKKLEL</sequence>
<proteinExistence type="predicted"/>
<feature type="transmembrane region" description="Helical" evidence="1">
    <location>
        <begin position="157"/>
        <end position="182"/>
    </location>
</feature>
<keyword evidence="3" id="KW-1185">Reference proteome</keyword>
<evidence type="ECO:0000313" key="2">
    <source>
        <dbReference type="EMBL" id="NGZ88890.1"/>
    </source>
</evidence>